<proteinExistence type="predicted"/>
<keyword evidence="3" id="KW-1185">Reference proteome</keyword>
<reference evidence="2 3" key="1">
    <citation type="submission" date="2020-03" db="EMBL/GenBank/DDBJ databases">
        <authorList>
            <person name="Lai Q."/>
        </authorList>
    </citation>
    <scope>NUCLEOTIDE SEQUENCE [LARGE SCALE GENOMIC DNA]</scope>
    <source>
        <strain evidence="2 3">CCUG 25036</strain>
    </source>
</reference>
<feature type="transmembrane region" description="Helical" evidence="1">
    <location>
        <begin position="90"/>
        <end position="110"/>
    </location>
</feature>
<keyword evidence="1" id="KW-0812">Transmembrane</keyword>
<dbReference type="EMBL" id="JAARLZ010000010">
    <property type="protein sequence ID" value="NII08077.1"/>
    <property type="molecule type" value="Genomic_DNA"/>
</dbReference>
<name>A0A7X5ZJL9_9GAMM</name>
<feature type="transmembrane region" description="Helical" evidence="1">
    <location>
        <begin position="161"/>
        <end position="179"/>
    </location>
</feature>
<evidence type="ECO:0000256" key="1">
    <source>
        <dbReference type="SAM" id="Phobius"/>
    </source>
</evidence>
<feature type="transmembrane region" description="Helical" evidence="1">
    <location>
        <begin position="130"/>
        <end position="149"/>
    </location>
</feature>
<organism evidence="2 3">
    <name type="scientific">Luteibacter anthropi</name>
    <dbReference type="NCBI Taxonomy" id="564369"/>
    <lineage>
        <taxon>Bacteria</taxon>
        <taxon>Pseudomonadati</taxon>
        <taxon>Pseudomonadota</taxon>
        <taxon>Gammaproteobacteria</taxon>
        <taxon>Lysobacterales</taxon>
        <taxon>Rhodanobacteraceae</taxon>
        <taxon>Luteibacter</taxon>
    </lineage>
</organism>
<feature type="transmembrane region" description="Helical" evidence="1">
    <location>
        <begin position="59"/>
        <end position="78"/>
    </location>
</feature>
<keyword evidence="1" id="KW-1133">Transmembrane helix</keyword>
<dbReference type="Pfam" id="PF06532">
    <property type="entry name" value="NrsF"/>
    <property type="match status" value="1"/>
</dbReference>
<evidence type="ECO:0000313" key="2">
    <source>
        <dbReference type="EMBL" id="NII08077.1"/>
    </source>
</evidence>
<gene>
    <name evidence="2" type="ORF">HBF25_16960</name>
</gene>
<evidence type="ECO:0000313" key="3">
    <source>
        <dbReference type="Proteomes" id="UP000490980"/>
    </source>
</evidence>
<feature type="transmembrane region" description="Helical" evidence="1">
    <location>
        <begin position="26"/>
        <end position="47"/>
    </location>
</feature>
<comment type="caution">
    <text evidence="2">The sequence shown here is derived from an EMBL/GenBank/DDBJ whole genome shotgun (WGS) entry which is preliminary data.</text>
</comment>
<protein>
    <submittedName>
        <fullName evidence="2">DUF1109 domain-containing protein</fullName>
    </submittedName>
</protein>
<sequence length="213" mass="23112">MHTRDLIDTLASNLRPVRRHAVARRLAWSSTLGVGVALALLLTFGGMRDDLPAVLDNPVFWLKALFPATVAAAALLLAARLARPGQPTRWAWLLVALPLLAVWVASAWVLETAPAALRMPMVLGHTWRVATFNILALSLPTFAATFWAVRGLAPTRLRLAGMGAGVLAGAQAVLVYTLYCTEMAAPFWGTWYVLGMLLPTLAGAWLGPRLLRW</sequence>
<dbReference type="Proteomes" id="UP000490980">
    <property type="component" value="Unassembled WGS sequence"/>
</dbReference>
<dbReference type="InterPro" id="IPR009495">
    <property type="entry name" value="NrsF"/>
</dbReference>
<dbReference type="AlphaFoldDB" id="A0A7X5ZJL9"/>
<feature type="transmembrane region" description="Helical" evidence="1">
    <location>
        <begin position="191"/>
        <end position="211"/>
    </location>
</feature>
<keyword evidence="1" id="KW-0472">Membrane</keyword>
<accession>A0A7X5ZJL9</accession>
<dbReference type="RefSeq" id="WP_166950478.1">
    <property type="nucleotide sequence ID" value="NZ_CP077072.1"/>
</dbReference>